<gene>
    <name evidence="2" type="ORF">H8D96_03335</name>
</gene>
<sequence>MSRKLVNEMKKMPGKAIRHLAKTQQSLEDRGQIWVDEHGKKLLIKIFGEESLKTRGENLKKELVKGLTKVKGGLAKETKENKEMLNIYYRYTRGEATSEEMDKANEQFRNLLKTLGMGTLLLIPLSPITIPTFVKLGKLFDIDILPNWSKG</sequence>
<reference evidence="2 3" key="1">
    <citation type="submission" date="2020-08" db="EMBL/GenBank/DDBJ databases">
        <title>Bridging the membrane lipid divide: bacteria of the FCB group superphylum have the potential to synthesize archaeal ether lipids.</title>
        <authorList>
            <person name="Villanueva L."/>
            <person name="Von Meijenfeldt F.A.B."/>
            <person name="Westbye A.B."/>
            <person name="Yadav S."/>
            <person name="Hopmans E.C."/>
            <person name="Dutilh B.E."/>
            <person name="Sinninghe Damste J.S."/>
        </authorList>
    </citation>
    <scope>NUCLEOTIDE SEQUENCE [LARGE SCALE GENOMIC DNA]</scope>
    <source>
        <strain evidence="2">NIOZ-UU17</strain>
    </source>
</reference>
<evidence type="ECO:0000313" key="3">
    <source>
        <dbReference type="Proteomes" id="UP000605201"/>
    </source>
</evidence>
<dbReference type="EMBL" id="JACNIG010000095">
    <property type="protein sequence ID" value="MBC8430932.1"/>
    <property type="molecule type" value="Genomic_DNA"/>
</dbReference>
<organism evidence="2 3">
    <name type="scientific">Candidatus Desulfatibia vada</name>
    <dbReference type="NCBI Taxonomy" id="2841696"/>
    <lineage>
        <taxon>Bacteria</taxon>
        <taxon>Pseudomonadati</taxon>
        <taxon>Thermodesulfobacteriota</taxon>
        <taxon>Desulfobacteria</taxon>
        <taxon>Desulfobacterales</taxon>
        <taxon>Desulfobacterales incertae sedis</taxon>
        <taxon>Candidatus Desulfatibia</taxon>
    </lineage>
</organism>
<feature type="transmembrane region" description="Helical" evidence="1">
    <location>
        <begin position="111"/>
        <end position="130"/>
    </location>
</feature>
<proteinExistence type="predicted"/>
<dbReference type="AlphaFoldDB" id="A0A8J6P097"/>
<name>A0A8J6P097_9BACT</name>
<evidence type="ECO:0000313" key="2">
    <source>
        <dbReference type="EMBL" id="MBC8430932.1"/>
    </source>
</evidence>
<accession>A0A8J6P097</accession>
<keyword evidence="1" id="KW-0812">Transmembrane</keyword>
<keyword evidence="1" id="KW-0472">Membrane</keyword>
<keyword evidence="1" id="KW-1133">Transmembrane helix</keyword>
<protein>
    <recommendedName>
        <fullName evidence="4">Letm1 RBD domain-containing protein</fullName>
    </recommendedName>
</protein>
<evidence type="ECO:0000256" key="1">
    <source>
        <dbReference type="SAM" id="Phobius"/>
    </source>
</evidence>
<evidence type="ECO:0008006" key="4">
    <source>
        <dbReference type="Google" id="ProtNLM"/>
    </source>
</evidence>
<comment type="caution">
    <text evidence="2">The sequence shown here is derived from an EMBL/GenBank/DDBJ whole genome shotgun (WGS) entry which is preliminary data.</text>
</comment>
<dbReference type="Proteomes" id="UP000605201">
    <property type="component" value="Unassembled WGS sequence"/>
</dbReference>